<evidence type="ECO:0000256" key="1">
    <source>
        <dbReference type="SAM" id="SignalP"/>
    </source>
</evidence>
<accession>A0A2B4SW99</accession>
<comment type="caution">
    <text evidence="2">The sequence shown here is derived from an EMBL/GenBank/DDBJ whole genome shotgun (WGS) entry which is preliminary data.</text>
</comment>
<proteinExistence type="predicted"/>
<reference evidence="3" key="1">
    <citation type="journal article" date="2017" name="bioRxiv">
        <title>Comparative analysis of the genomes of Stylophora pistillata and Acropora digitifera provides evidence for extensive differences between species of corals.</title>
        <authorList>
            <person name="Voolstra C.R."/>
            <person name="Li Y."/>
            <person name="Liew Y.J."/>
            <person name="Baumgarten S."/>
            <person name="Zoccola D."/>
            <person name="Flot J.-F."/>
            <person name="Tambutte S."/>
            <person name="Allemand D."/>
            <person name="Aranda M."/>
        </authorList>
    </citation>
    <scope>NUCLEOTIDE SEQUENCE [LARGE SCALE GENOMIC DNA]</scope>
</reference>
<evidence type="ECO:0000313" key="2">
    <source>
        <dbReference type="EMBL" id="PFX32842.1"/>
    </source>
</evidence>
<organism evidence="2 3">
    <name type="scientific">Stylophora pistillata</name>
    <name type="common">Smooth cauliflower coral</name>
    <dbReference type="NCBI Taxonomy" id="50429"/>
    <lineage>
        <taxon>Eukaryota</taxon>
        <taxon>Metazoa</taxon>
        <taxon>Cnidaria</taxon>
        <taxon>Anthozoa</taxon>
        <taxon>Hexacorallia</taxon>
        <taxon>Scleractinia</taxon>
        <taxon>Astrocoeniina</taxon>
        <taxon>Pocilloporidae</taxon>
        <taxon>Stylophora</taxon>
    </lineage>
</organism>
<protein>
    <submittedName>
        <fullName evidence="2">Uncharacterized protein</fullName>
    </submittedName>
</protein>
<dbReference type="Proteomes" id="UP000225706">
    <property type="component" value="Unassembled WGS sequence"/>
</dbReference>
<feature type="signal peptide" evidence="1">
    <location>
        <begin position="1"/>
        <end position="19"/>
    </location>
</feature>
<dbReference type="EMBL" id="LSMT01000018">
    <property type="protein sequence ID" value="PFX32842.1"/>
    <property type="molecule type" value="Genomic_DNA"/>
</dbReference>
<dbReference type="AlphaFoldDB" id="A0A2B4SW99"/>
<keyword evidence="3" id="KW-1185">Reference proteome</keyword>
<feature type="chain" id="PRO_5012021609" evidence="1">
    <location>
        <begin position="20"/>
        <end position="85"/>
    </location>
</feature>
<keyword evidence="1" id="KW-0732">Signal</keyword>
<gene>
    <name evidence="2" type="ORF">AWC38_SpisGene2322</name>
</gene>
<name>A0A2B4SW99_STYPI</name>
<evidence type="ECO:0000313" key="3">
    <source>
        <dbReference type="Proteomes" id="UP000225706"/>
    </source>
</evidence>
<sequence length="85" mass="9625">MSVMLTFLIAMMISTSTLALDEKNGKKHKEDAGNPPELQYLHQRPKPACICGITSVKCCRKGRMFSKMGFGELQAYARNGRRFRE</sequence>